<feature type="binding site" evidence="4">
    <location>
        <position position="123"/>
    </location>
    <ligand>
        <name>Mg(2+)</name>
        <dbReference type="ChEBI" id="CHEBI:18420"/>
    </ligand>
</feature>
<feature type="domain" description="UmuC" evidence="6">
    <location>
        <begin position="25"/>
        <end position="205"/>
    </location>
</feature>
<comment type="similarity">
    <text evidence="1 4">Belongs to the DNA polymerase type-Y family.</text>
</comment>
<keyword evidence="8" id="KW-1185">Reference proteome</keyword>
<feature type="region of interest" description="Disordered" evidence="5">
    <location>
        <begin position="346"/>
        <end position="391"/>
    </location>
</feature>
<protein>
    <recommendedName>
        <fullName evidence="4">DNA polymerase IV</fullName>
        <shortName evidence="4">Pol IV</shortName>
        <ecNumber evidence="4">2.7.7.7</ecNumber>
    </recommendedName>
</protein>
<keyword evidence="4" id="KW-0479">Metal-binding</keyword>
<keyword evidence="4" id="KW-0239">DNA-directed DNA polymerase</keyword>
<name>A0ABU0ZIY4_9ACTN</name>
<evidence type="ECO:0000313" key="8">
    <source>
        <dbReference type="Proteomes" id="UP001230908"/>
    </source>
</evidence>
<dbReference type="SUPFAM" id="SSF56672">
    <property type="entry name" value="DNA/RNA polymerases"/>
    <property type="match status" value="1"/>
</dbReference>
<dbReference type="CDD" id="cd03586">
    <property type="entry name" value="PolY_Pol_IV_kappa"/>
    <property type="match status" value="1"/>
</dbReference>
<comment type="catalytic activity">
    <reaction evidence="3 4">
        <text>DNA(n) + a 2'-deoxyribonucleoside 5'-triphosphate = DNA(n+1) + diphosphate</text>
        <dbReference type="Rhea" id="RHEA:22508"/>
        <dbReference type="Rhea" id="RHEA-COMP:17339"/>
        <dbReference type="Rhea" id="RHEA-COMP:17340"/>
        <dbReference type="ChEBI" id="CHEBI:33019"/>
        <dbReference type="ChEBI" id="CHEBI:61560"/>
        <dbReference type="ChEBI" id="CHEBI:173112"/>
        <dbReference type="EC" id="2.7.7.7"/>
    </reaction>
</comment>
<dbReference type="NCBIfam" id="NF003015">
    <property type="entry name" value="PRK03858.1"/>
    <property type="match status" value="1"/>
</dbReference>
<comment type="function">
    <text evidence="2 4">Poorly processive, error-prone DNA polymerase involved in untargeted mutagenesis. Copies undamaged DNA at stalled replication forks, which arise in vivo from mismatched or misaligned primer ends. These misaligned primers can be extended by PolIV. Exhibits no 3'-5' exonuclease (proofreading) activity. May be involved in translesional synthesis, in conjunction with the beta clamp from PolIII.</text>
</comment>
<feature type="region of interest" description="Disordered" evidence="5">
    <location>
        <begin position="1"/>
        <end position="23"/>
    </location>
</feature>
<dbReference type="RefSeq" id="WP_308713188.1">
    <property type="nucleotide sequence ID" value="NZ_JAVHUY010000013.1"/>
</dbReference>
<sequence length="472" mass="49013">MGRSQAVPRGDSRFGPEGDDTGSPILHVDMDAFYASVEVHRDPTLKGRPVVVGGIGPRGVVSSASYEAREYGVRSAMPTSRARALCPRAVFIPPDFTAYTAASRAVMGIFRDVTPLVEPLSLDEAFLDVAGARRLLGPPAGIARLIRSRVRGELGLTCSVGVAPTKFVAKLGSTRAKPDGLIVVPADQVLEFLHPLPVAALWGVGERAAETLGRLGLRTVGDVARAPVGMLRSALGEAASAHLHELSWGRDPRRVTPDQVDKSIGAEVTFDTDVADPAVIRRALLSLAEKTGARLRRSGQVGRTVSIKVRMADFRTISRSRTLPGPTDVAREVFDTAWALWEALQSEAGSRRPSGAGARPASGGGARPASGAGEARRGSGAGGAGPASGAAARGVDPIRLIGVRVEGLAGAGATPRQPALGEPEHGWRDAEAAADAAAAKFGRAVIRPASLLRPACPLSDSPRADPGNSDGR</sequence>
<dbReference type="PANTHER" id="PTHR11076:SF33">
    <property type="entry name" value="DNA POLYMERASE KAPPA"/>
    <property type="match status" value="1"/>
</dbReference>
<evidence type="ECO:0000256" key="3">
    <source>
        <dbReference type="ARBA" id="ARBA00049244"/>
    </source>
</evidence>
<dbReference type="GO" id="GO:0003887">
    <property type="term" value="F:DNA-directed DNA polymerase activity"/>
    <property type="evidence" value="ECO:0007669"/>
    <property type="project" value="UniProtKB-EC"/>
</dbReference>
<keyword evidence="4" id="KW-0515">Mutator protein</keyword>
<keyword evidence="4" id="KW-0234">DNA repair</keyword>
<dbReference type="InterPro" id="IPR022880">
    <property type="entry name" value="DNApol_IV"/>
</dbReference>
<dbReference type="Gene3D" id="3.40.1170.60">
    <property type="match status" value="1"/>
</dbReference>
<dbReference type="Gene3D" id="1.10.150.20">
    <property type="entry name" value="5' to 3' exonuclease, C-terminal subdomain"/>
    <property type="match status" value="1"/>
</dbReference>
<dbReference type="InterPro" id="IPR001126">
    <property type="entry name" value="UmuC"/>
</dbReference>
<dbReference type="HAMAP" id="MF_01113">
    <property type="entry name" value="DNApol_IV"/>
    <property type="match status" value="1"/>
</dbReference>
<gene>
    <name evidence="4 7" type="primary">dinB</name>
    <name evidence="7" type="ORF">RB614_15475</name>
</gene>
<dbReference type="Pfam" id="PF11799">
    <property type="entry name" value="IMS_C"/>
    <property type="match status" value="1"/>
</dbReference>
<keyword evidence="4" id="KW-0227">DNA damage</keyword>
<evidence type="ECO:0000256" key="4">
    <source>
        <dbReference type="HAMAP-Rule" id="MF_01113"/>
    </source>
</evidence>
<keyword evidence="4 7" id="KW-0548">Nucleotidyltransferase</keyword>
<dbReference type="SUPFAM" id="SSF100879">
    <property type="entry name" value="Lesion bypass DNA polymerase (Y-family), little finger domain"/>
    <property type="match status" value="1"/>
</dbReference>
<dbReference type="EMBL" id="JAVHUY010000013">
    <property type="protein sequence ID" value="MDQ7905917.1"/>
    <property type="molecule type" value="Genomic_DNA"/>
</dbReference>
<dbReference type="InterPro" id="IPR036775">
    <property type="entry name" value="DNA_pol_Y-fam_lit_finger_sf"/>
</dbReference>
<evidence type="ECO:0000256" key="5">
    <source>
        <dbReference type="SAM" id="MobiDB-lite"/>
    </source>
</evidence>
<evidence type="ECO:0000313" key="7">
    <source>
        <dbReference type="EMBL" id="MDQ7905917.1"/>
    </source>
</evidence>
<feature type="binding site" evidence="4">
    <location>
        <position position="29"/>
    </location>
    <ligand>
        <name>Mg(2+)</name>
        <dbReference type="ChEBI" id="CHEBI:18420"/>
    </ligand>
</feature>
<feature type="site" description="Substrate discrimination" evidence="4">
    <location>
        <position position="34"/>
    </location>
</feature>
<dbReference type="Proteomes" id="UP001230908">
    <property type="component" value="Unassembled WGS sequence"/>
</dbReference>
<dbReference type="PROSITE" id="PS50173">
    <property type="entry name" value="UMUC"/>
    <property type="match status" value="1"/>
</dbReference>
<evidence type="ECO:0000256" key="2">
    <source>
        <dbReference type="ARBA" id="ARBA00025589"/>
    </source>
</evidence>
<feature type="region of interest" description="Disordered" evidence="5">
    <location>
        <begin position="410"/>
        <end position="432"/>
    </location>
</feature>
<evidence type="ECO:0000259" key="6">
    <source>
        <dbReference type="PROSITE" id="PS50173"/>
    </source>
</evidence>
<comment type="cofactor">
    <cofactor evidence="4">
        <name>Mg(2+)</name>
        <dbReference type="ChEBI" id="CHEBI:18420"/>
    </cofactor>
    <text evidence="4">Binds 2 magnesium ions per subunit.</text>
</comment>
<keyword evidence="4" id="KW-0235">DNA replication</keyword>
<feature type="active site" evidence="4">
    <location>
        <position position="124"/>
    </location>
</feature>
<keyword evidence="4 7" id="KW-0808">Transferase</keyword>
<dbReference type="InterPro" id="IPR043502">
    <property type="entry name" value="DNA/RNA_pol_sf"/>
</dbReference>
<organism evidence="7 8">
    <name type="scientific">Phytohabitans maris</name>
    <dbReference type="NCBI Taxonomy" id="3071409"/>
    <lineage>
        <taxon>Bacteria</taxon>
        <taxon>Bacillati</taxon>
        <taxon>Actinomycetota</taxon>
        <taxon>Actinomycetes</taxon>
        <taxon>Micromonosporales</taxon>
        <taxon>Micromonosporaceae</taxon>
    </lineage>
</organism>
<dbReference type="InterPro" id="IPR050116">
    <property type="entry name" value="DNA_polymerase-Y"/>
</dbReference>
<feature type="compositionally biased region" description="Basic and acidic residues" evidence="5">
    <location>
        <begin position="422"/>
        <end position="431"/>
    </location>
</feature>
<reference evidence="7 8" key="1">
    <citation type="submission" date="2023-08" db="EMBL/GenBank/DDBJ databases">
        <title>Phytohabitans sansha sp. nov., isolated from marine sediment.</title>
        <authorList>
            <person name="Zhao Y."/>
            <person name="Yi K."/>
        </authorList>
    </citation>
    <scope>NUCLEOTIDE SEQUENCE [LARGE SCALE GENOMIC DNA]</scope>
    <source>
        <strain evidence="7 8">ZYX-F-186</strain>
    </source>
</reference>
<feature type="region of interest" description="Disordered" evidence="5">
    <location>
        <begin position="451"/>
        <end position="472"/>
    </location>
</feature>
<dbReference type="Gene3D" id="3.30.1490.100">
    <property type="entry name" value="DNA polymerase, Y-family, little finger domain"/>
    <property type="match status" value="1"/>
</dbReference>
<dbReference type="EC" id="2.7.7.7" evidence="4"/>
<evidence type="ECO:0000256" key="1">
    <source>
        <dbReference type="ARBA" id="ARBA00010945"/>
    </source>
</evidence>
<dbReference type="Pfam" id="PF00817">
    <property type="entry name" value="IMS"/>
    <property type="match status" value="1"/>
</dbReference>
<dbReference type="NCBIfam" id="NF002677">
    <property type="entry name" value="PRK02406.1"/>
    <property type="match status" value="1"/>
</dbReference>
<dbReference type="InterPro" id="IPR017961">
    <property type="entry name" value="DNA_pol_Y-fam_little_finger"/>
</dbReference>
<keyword evidence="4" id="KW-0238">DNA-binding</keyword>
<dbReference type="Gene3D" id="3.30.70.270">
    <property type="match status" value="1"/>
</dbReference>
<keyword evidence="4" id="KW-0963">Cytoplasm</keyword>
<dbReference type="PANTHER" id="PTHR11076">
    <property type="entry name" value="DNA REPAIR POLYMERASE UMUC / TRANSFERASE FAMILY MEMBER"/>
    <property type="match status" value="1"/>
</dbReference>
<feature type="compositionally biased region" description="Low complexity" evidence="5">
    <location>
        <begin position="346"/>
        <end position="373"/>
    </location>
</feature>
<proteinExistence type="inferred from homology"/>
<comment type="subunit">
    <text evidence="4">Monomer.</text>
</comment>
<comment type="subcellular location">
    <subcellularLocation>
        <location evidence="4">Cytoplasm</location>
    </subcellularLocation>
</comment>
<keyword evidence="4" id="KW-0460">Magnesium</keyword>
<comment type="caution">
    <text evidence="7">The sequence shown here is derived from an EMBL/GenBank/DDBJ whole genome shotgun (WGS) entry which is preliminary data.</text>
</comment>
<accession>A0ABU0ZIY4</accession>
<dbReference type="InterPro" id="IPR043128">
    <property type="entry name" value="Rev_trsase/Diguanyl_cyclase"/>
</dbReference>